<protein>
    <submittedName>
        <fullName evidence="2">PsbP domain-containing protein 2, chloroplastic</fullName>
    </submittedName>
</protein>
<dbReference type="GO" id="GO:0005509">
    <property type="term" value="F:calcium ion binding"/>
    <property type="evidence" value="ECO:0007669"/>
    <property type="project" value="InterPro"/>
</dbReference>
<proteinExistence type="predicted"/>
<keyword evidence="3" id="KW-1185">Reference proteome</keyword>
<reference evidence="2 3" key="2">
    <citation type="journal article" date="2017" name="Nature">
        <title>The Apostasia genome and the evolution of orchids.</title>
        <authorList>
            <person name="Zhang G.Q."/>
            <person name="Liu K.W."/>
            <person name="Li Z."/>
            <person name="Lohaus R."/>
            <person name="Hsiao Y.Y."/>
            <person name="Niu S.C."/>
            <person name="Wang J.Y."/>
            <person name="Lin Y.C."/>
            <person name="Xu Q."/>
            <person name="Chen L.J."/>
            <person name="Yoshida K."/>
            <person name="Fujiwara S."/>
            <person name="Wang Z.W."/>
            <person name="Zhang Y.Q."/>
            <person name="Mitsuda N."/>
            <person name="Wang M."/>
            <person name="Liu G.H."/>
            <person name="Pecoraro L."/>
            <person name="Huang H.X."/>
            <person name="Xiao X.J."/>
            <person name="Lin M."/>
            <person name="Wu X.Y."/>
            <person name="Wu W.L."/>
            <person name="Chen Y.Y."/>
            <person name="Chang S.B."/>
            <person name="Sakamoto S."/>
            <person name="Ohme-Takagi M."/>
            <person name="Yagi M."/>
            <person name="Zeng S.J."/>
            <person name="Shen C.Y."/>
            <person name="Yeh C.M."/>
            <person name="Luo Y.B."/>
            <person name="Tsai W.C."/>
            <person name="Van de Peer Y."/>
            <person name="Liu Z.J."/>
        </authorList>
    </citation>
    <scope>NUCLEOTIDE SEQUENCE [LARGE SCALE GENOMIC DNA]</scope>
    <source>
        <tissue evidence="2">The whole plant</tissue>
    </source>
</reference>
<dbReference type="Proteomes" id="UP000233837">
    <property type="component" value="Unassembled WGS sequence"/>
</dbReference>
<evidence type="ECO:0000313" key="2">
    <source>
        <dbReference type="EMBL" id="PKU73201.1"/>
    </source>
</evidence>
<dbReference type="GO" id="GO:0015979">
    <property type="term" value="P:photosynthesis"/>
    <property type="evidence" value="ECO:0007669"/>
    <property type="project" value="InterPro"/>
</dbReference>
<gene>
    <name evidence="2" type="primary">PPD2</name>
    <name evidence="2" type="ORF">MA16_Dca019782</name>
</gene>
<feature type="domain" description="PsbP C-terminal" evidence="1">
    <location>
        <begin position="86"/>
        <end position="238"/>
    </location>
</feature>
<organism evidence="2 3">
    <name type="scientific">Dendrobium catenatum</name>
    <dbReference type="NCBI Taxonomy" id="906689"/>
    <lineage>
        <taxon>Eukaryota</taxon>
        <taxon>Viridiplantae</taxon>
        <taxon>Streptophyta</taxon>
        <taxon>Embryophyta</taxon>
        <taxon>Tracheophyta</taxon>
        <taxon>Spermatophyta</taxon>
        <taxon>Magnoliopsida</taxon>
        <taxon>Liliopsida</taxon>
        <taxon>Asparagales</taxon>
        <taxon>Orchidaceae</taxon>
        <taxon>Epidendroideae</taxon>
        <taxon>Malaxideae</taxon>
        <taxon>Dendrobiinae</taxon>
        <taxon>Dendrobium</taxon>
    </lineage>
</organism>
<dbReference type="Gene3D" id="3.40.1000.10">
    <property type="entry name" value="Mog1/PsbP, alpha/beta/alpha sandwich"/>
    <property type="match status" value="1"/>
</dbReference>
<sequence>MDWLPSKAPATVSVGIASTSAPLPFSFSHLPRLKLPHILLNGNSPTVKEEVKASIRISRRSFAFLLLFPASIAFSPSLSAVPLLTLERYTDEVEGFTLLKPSTWAKMEKAGAKALFEEGKGANNIGVVVNPVRLSSLKEFGTPEFVAEKLIQAERRKESTKYAELITVAERLDHGGRPLYEFEYTVDSTRGGMKRIFSAALVASNKLYLLNIAYTDRPESPLDSDTRTVLEQILHSFDSTV</sequence>
<dbReference type="OrthoDB" id="2020701at2759"/>
<dbReference type="EMBL" id="KZ502767">
    <property type="protein sequence ID" value="PKU73201.1"/>
    <property type="molecule type" value="Genomic_DNA"/>
</dbReference>
<dbReference type="InterPro" id="IPR002683">
    <property type="entry name" value="PsbP_C"/>
</dbReference>
<reference evidence="2 3" key="1">
    <citation type="journal article" date="2016" name="Sci. Rep.">
        <title>The Dendrobium catenatum Lindl. genome sequence provides insights into polysaccharide synthase, floral development and adaptive evolution.</title>
        <authorList>
            <person name="Zhang G.Q."/>
            <person name="Xu Q."/>
            <person name="Bian C."/>
            <person name="Tsai W.C."/>
            <person name="Yeh C.M."/>
            <person name="Liu K.W."/>
            <person name="Yoshida K."/>
            <person name="Zhang L.S."/>
            <person name="Chang S.B."/>
            <person name="Chen F."/>
            <person name="Shi Y."/>
            <person name="Su Y.Y."/>
            <person name="Zhang Y.Q."/>
            <person name="Chen L.J."/>
            <person name="Yin Y."/>
            <person name="Lin M."/>
            <person name="Huang H."/>
            <person name="Deng H."/>
            <person name="Wang Z.W."/>
            <person name="Zhu S.L."/>
            <person name="Zhao X."/>
            <person name="Deng C."/>
            <person name="Niu S.C."/>
            <person name="Huang J."/>
            <person name="Wang M."/>
            <person name="Liu G.H."/>
            <person name="Yang H.J."/>
            <person name="Xiao X.J."/>
            <person name="Hsiao Y.Y."/>
            <person name="Wu W.L."/>
            <person name="Chen Y.Y."/>
            <person name="Mitsuda N."/>
            <person name="Ohme-Takagi M."/>
            <person name="Luo Y.B."/>
            <person name="Van de Peer Y."/>
            <person name="Liu Z.J."/>
        </authorList>
    </citation>
    <scope>NUCLEOTIDE SEQUENCE [LARGE SCALE GENOMIC DNA]</scope>
    <source>
        <tissue evidence="2">The whole plant</tissue>
    </source>
</reference>
<dbReference type="PANTHER" id="PTHR31407:SF3">
    <property type="entry name" value="PSBP DOMAIN-CONTAINING PROTEIN 2, CHLOROPLASTIC"/>
    <property type="match status" value="1"/>
</dbReference>
<name>A0A2I0WC14_9ASPA</name>
<dbReference type="SUPFAM" id="SSF55724">
    <property type="entry name" value="Mog1p/PsbP-like"/>
    <property type="match status" value="1"/>
</dbReference>
<dbReference type="InterPro" id="IPR016123">
    <property type="entry name" value="Mog1/PsbP_a/b/a-sand"/>
</dbReference>
<dbReference type="NCBIfam" id="NF040946">
    <property type="entry name" value="PSII_PsbP"/>
    <property type="match status" value="1"/>
</dbReference>
<dbReference type="AlphaFoldDB" id="A0A2I0WC14"/>
<evidence type="ECO:0000259" key="1">
    <source>
        <dbReference type="Pfam" id="PF01789"/>
    </source>
</evidence>
<dbReference type="PANTHER" id="PTHR31407">
    <property type="match status" value="1"/>
</dbReference>
<dbReference type="GO" id="GO:0009654">
    <property type="term" value="C:photosystem II oxygen evolving complex"/>
    <property type="evidence" value="ECO:0007669"/>
    <property type="project" value="InterPro"/>
</dbReference>
<dbReference type="Pfam" id="PF01789">
    <property type="entry name" value="PsbP"/>
    <property type="match status" value="1"/>
</dbReference>
<evidence type="ECO:0000313" key="3">
    <source>
        <dbReference type="Proteomes" id="UP000233837"/>
    </source>
</evidence>
<accession>A0A2I0WC14</accession>
<dbReference type="STRING" id="906689.A0A2I0WC14"/>
<dbReference type="GO" id="GO:0019898">
    <property type="term" value="C:extrinsic component of membrane"/>
    <property type="evidence" value="ECO:0007669"/>
    <property type="project" value="InterPro"/>
</dbReference>